<dbReference type="STRING" id="889306.KP78_15390"/>
<feature type="domain" description="GGDEF" evidence="7">
    <location>
        <begin position="384"/>
        <end position="514"/>
    </location>
</feature>
<organism evidence="8 9">
    <name type="scientific">Jeotgalibacillus soli</name>
    <dbReference type="NCBI Taxonomy" id="889306"/>
    <lineage>
        <taxon>Bacteria</taxon>
        <taxon>Bacillati</taxon>
        <taxon>Bacillota</taxon>
        <taxon>Bacilli</taxon>
        <taxon>Bacillales</taxon>
        <taxon>Caryophanaceae</taxon>
        <taxon>Jeotgalibacillus</taxon>
    </lineage>
</organism>
<dbReference type="RefSeq" id="WP_041087676.1">
    <property type="nucleotide sequence ID" value="NZ_JXRP01000011.1"/>
</dbReference>
<feature type="transmembrane region" description="Helical" evidence="6">
    <location>
        <begin position="283"/>
        <end position="302"/>
    </location>
</feature>
<dbReference type="InterPro" id="IPR029151">
    <property type="entry name" value="Sensor-like_sf"/>
</dbReference>
<dbReference type="InterPro" id="IPR043128">
    <property type="entry name" value="Rev_trsase/Diguanyl_cyclase"/>
</dbReference>
<dbReference type="Gene3D" id="3.30.70.270">
    <property type="match status" value="1"/>
</dbReference>
<dbReference type="SUPFAM" id="SSF55073">
    <property type="entry name" value="Nucleotide cyclase"/>
    <property type="match status" value="1"/>
</dbReference>
<keyword evidence="5 6" id="KW-0472">Membrane</keyword>
<dbReference type="PANTHER" id="PTHR45138:SF9">
    <property type="entry name" value="DIGUANYLATE CYCLASE DGCM-RELATED"/>
    <property type="match status" value="1"/>
</dbReference>
<evidence type="ECO:0000256" key="4">
    <source>
        <dbReference type="ARBA" id="ARBA00022989"/>
    </source>
</evidence>
<keyword evidence="4 6" id="KW-1133">Transmembrane helix</keyword>
<dbReference type="CDD" id="cd18773">
    <property type="entry name" value="PDC1_HK_sensor"/>
    <property type="match status" value="1"/>
</dbReference>
<evidence type="ECO:0000313" key="8">
    <source>
        <dbReference type="EMBL" id="KIL48599.1"/>
    </source>
</evidence>
<dbReference type="Gene3D" id="3.30.450.20">
    <property type="entry name" value="PAS domain"/>
    <property type="match status" value="1"/>
</dbReference>
<dbReference type="CDD" id="cd12912">
    <property type="entry name" value="PDC2_MCP_like"/>
    <property type="match status" value="1"/>
</dbReference>
<gene>
    <name evidence="8" type="ORF">KP78_15390</name>
</gene>
<proteinExistence type="predicted"/>
<evidence type="ECO:0000313" key="9">
    <source>
        <dbReference type="Proteomes" id="UP000031938"/>
    </source>
</evidence>
<evidence type="ECO:0000256" key="1">
    <source>
        <dbReference type="ARBA" id="ARBA00004651"/>
    </source>
</evidence>
<protein>
    <submittedName>
        <fullName evidence="8">Diguanylate cyclase (GGDEF) domain-containing protein</fullName>
    </submittedName>
</protein>
<dbReference type="GO" id="GO:1902201">
    <property type="term" value="P:negative regulation of bacterial-type flagellum-dependent cell motility"/>
    <property type="evidence" value="ECO:0007669"/>
    <property type="project" value="TreeGrafter"/>
</dbReference>
<evidence type="ECO:0000256" key="5">
    <source>
        <dbReference type="ARBA" id="ARBA00023136"/>
    </source>
</evidence>
<accession>A0A0C2S3Q8</accession>
<dbReference type="EMBL" id="JXRP01000011">
    <property type="protein sequence ID" value="KIL48599.1"/>
    <property type="molecule type" value="Genomic_DNA"/>
</dbReference>
<dbReference type="PROSITE" id="PS50887">
    <property type="entry name" value="GGDEF"/>
    <property type="match status" value="1"/>
</dbReference>
<keyword evidence="2" id="KW-1003">Cell membrane</keyword>
<dbReference type="SMART" id="SM00267">
    <property type="entry name" value="GGDEF"/>
    <property type="match status" value="1"/>
</dbReference>
<comment type="caution">
    <text evidence="8">The sequence shown here is derived from an EMBL/GenBank/DDBJ whole genome shotgun (WGS) entry which is preliminary data.</text>
</comment>
<evidence type="ECO:0000256" key="6">
    <source>
        <dbReference type="SAM" id="Phobius"/>
    </source>
</evidence>
<evidence type="ECO:0000256" key="3">
    <source>
        <dbReference type="ARBA" id="ARBA00022692"/>
    </source>
</evidence>
<dbReference type="GO" id="GO:0052621">
    <property type="term" value="F:diguanylate cyclase activity"/>
    <property type="evidence" value="ECO:0007669"/>
    <property type="project" value="TreeGrafter"/>
</dbReference>
<dbReference type="InterPro" id="IPR000160">
    <property type="entry name" value="GGDEF_dom"/>
</dbReference>
<dbReference type="InterPro" id="IPR033479">
    <property type="entry name" value="dCache_1"/>
</dbReference>
<dbReference type="CDD" id="cd01949">
    <property type="entry name" value="GGDEF"/>
    <property type="match status" value="1"/>
</dbReference>
<keyword evidence="9" id="KW-1185">Reference proteome</keyword>
<comment type="subcellular location">
    <subcellularLocation>
        <location evidence="1">Cell membrane</location>
        <topology evidence="1">Multi-pass membrane protein</topology>
    </subcellularLocation>
</comment>
<dbReference type="NCBIfam" id="TIGR00254">
    <property type="entry name" value="GGDEF"/>
    <property type="match status" value="1"/>
</dbReference>
<dbReference type="Proteomes" id="UP000031938">
    <property type="component" value="Unassembled WGS sequence"/>
</dbReference>
<dbReference type="PATRIC" id="fig|889306.3.peg.1550"/>
<dbReference type="InterPro" id="IPR029787">
    <property type="entry name" value="Nucleotide_cyclase"/>
</dbReference>
<dbReference type="Pfam" id="PF02743">
    <property type="entry name" value="dCache_1"/>
    <property type="match status" value="1"/>
</dbReference>
<evidence type="ECO:0000256" key="2">
    <source>
        <dbReference type="ARBA" id="ARBA00022475"/>
    </source>
</evidence>
<reference evidence="8 9" key="1">
    <citation type="submission" date="2015-01" db="EMBL/GenBank/DDBJ databases">
        <title>Genome sequencing of Jeotgalibacillus soli.</title>
        <authorList>
            <person name="Goh K.M."/>
            <person name="Chan K.-G."/>
            <person name="Yaakop A.S."/>
            <person name="Ee R."/>
            <person name="Gan H.M."/>
            <person name="Chan C.S."/>
        </authorList>
    </citation>
    <scope>NUCLEOTIDE SEQUENCE [LARGE SCALE GENOMIC DNA]</scope>
    <source>
        <strain evidence="8 9">P9</strain>
    </source>
</reference>
<sequence>MKKPIRLSIQFLVLSLLAFAVIGTFVGSTLSSVLVSKNNLEKNYLMENQYYAQKLASTTDSLFDNMIKSLTMESGEEEYSTADSKEIYEEVKQTLESTDFFNSVYFVDQTGHIRASAPDRGLEGTVANRIGAKEALKKKVPLISEPYVAVTGKLILLVSVPVFDDSGSYKGFIGGTIHLHEENSLTRVLGQHPEHENDSYVYVVDSKGNVIYHPDSEWINANVKENEVVKQVMEGKTGSQEVMTIQGVSMLAGYAASTSNWGIVSQAPKKSVIEPTIEMAKQVSFIAIPFMIFVFVLTLAMLKKIVNPIRMLAIYAKQMTLDPSSPTPRIPDWYFELKELKRAILKNVNFYEKKLTYAEGESNLDPLTGYYNRRSLEKKISHLGMYSIVLFDIDRFKTVNDQFGHQVGDEVLTYMSELAKKETRESDLCFRIGGEEFLIVLPETDLALAQTIAERIRKTTEAKISPTGKPITISMGIGNSPTTASDFSELFKVTDQALYKAKEEGRNRVIIANRLNNNKN</sequence>
<dbReference type="AlphaFoldDB" id="A0A0C2S3Q8"/>
<dbReference type="FunFam" id="3.30.70.270:FF:000001">
    <property type="entry name" value="Diguanylate cyclase domain protein"/>
    <property type="match status" value="1"/>
</dbReference>
<keyword evidence="3 6" id="KW-0812">Transmembrane</keyword>
<dbReference type="GO" id="GO:0005886">
    <property type="term" value="C:plasma membrane"/>
    <property type="evidence" value="ECO:0007669"/>
    <property type="project" value="UniProtKB-SubCell"/>
</dbReference>
<dbReference type="PANTHER" id="PTHR45138">
    <property type="entry name" value="REGULATORY COMPONENTS OF SENSORY TRANSDUCTION SYSTEM"/>
    <property type="match status" value="1"/>
</dbReference>
<dbReference type="SUPFAM" id="SSF103190">
    <property type="entry name" value="Sensory domain-like"/>
    <property type="match status" value="2"/>
</dbReference>
<dbReference type="InterPro" id="IPR050469">
    <property type="entry name" value="Diguanylate_Cyclase"/>
</dbReference>
<evidence type="ECO:0000259" key="7">
    <source>
        <dbReference type="PROSITE" id="PS50887"/>
    </source>
</evidence>
<dbReference type="Pfam" id="PF00990">
    <property type="entry name" value="GGDEF"/>
    <property type="match status" value="1"/>
</dbReference>
<dbReference type="OrthoDB" id="9759607at2"/>
<name>A0A0C2S3Q8_9BACL</name>
<dbReference type="GO" id="GO:0043709">
    <property type="term" value="P:cell adhesion involved in single-species biofilm formation"/>
    <property type="evidence" value="ECO:0007669"/>
    <property type="project" value="TreeGrafter"/>
</dbReference>